<evidence type="ECO:0000256" key="2">
    <source>
        <dbReference type="ARBA" id="ARBA00023295"/>
    </source>
</evidence>
<protein>
    <recommendedName>
        <fullName evidence="4">GH84 domain-containing protein</fullName>
    </recommendedName>
</protein>
<dbReference type="SUPFAM" id="SSF51445">
    <property type="entry name" value="(Trans)glycosidases"/>
    <property type="match status" value="1"/>
</dbReference>
<gene>
    <name evidence="5" type="ORF">GCM10007096_28720</name>
</gene>
<keyword evidence="1 3" id="KW-0378">Hydrolase</keyword>
<reference evidence="5" key="1">
    <citation type="journal article" date="2014" name="Int. J. Syst. Evol. Microbiol.">
        <title>Complete genome sequence of Corynebacterium casei LMG S-19264T (=DSM 44701T), isolated from a smear-ripened cheese.</title>
        <authorList>
            <consortium name="US DOE Joint Genome Institute (JGI-PGF)"/>
            <person name="Walter F."/>
            <person name="Albersmeier A."/>
            <person name="Kalinowski J."/>
            <person name="Ruckert C."/>
        </authorList>
    </citation>
    <scope>NUCLEOTIDE SEQUENCE</scope>
    <source>
        <strain evidence="5">CGMCC 1.12777</strain>
    </source>
</reference>
<dbReference type="PANTHER" id="PTHR13170">
    <property type="entry name" value="O-GLCNACASE"/>
    <property type="match status" value="1"/>
</dbReference>
<evidence type="ECO:0000313" key="6">
    <source>
        <dbReference type="Proteomes" id="UP000656813"/>
    </source>
</evidence>
<dbReference type="GO" id="GO:1901135">
    <property type="term" value="P:carbohydrate derivative metabolic process"/>
    <property type="evidence" value="ECO:0007669"/>
    <property type="project" value="UniProtKB-ARBA"/>
</dbReference>
<dbReference type="GO" id="GO:0015929">
    <property type="term" value="F:hexosaminidase activity"/>
    <property type="evidence" value="ECO:0007669"/>
    <property type="project" value="UniProtKB-ARBA"/>
</dbReference>
<feature type="domain" description="GH84" evidence="4">
    <location>
        <begin position="7"/>
        <end position="283"/>
    </location>
</feature>
<evidence type="ECO:0000259" key="4">
    <source>
        <dbReference type="PROSITE" id="PS52009"/>
    </source>
</evidence>
<dbReference type="Pfam" id="PF07555">
    <property type="entry name" value="NAGidase"/>
    <property type="match status" value="1"/>
</dbReference>
<dbReference type="RefSeq" id="WP_188498071.1">
    <property type="nucleotide sequence ID" value="NZ_BMFV01000023.1"/>
</dbReference>
<dbReference type="InterPro" id="IPR051822">
    <property type="entry name" value="Glycosyl_Hydrolase_84"/>
</dbReference>
<accession>A0A8J2ZXP9</accession>
<name>A0A8J2ZXP9_9BACL</name>
<dbReference type="SUPFAM" id="SSF140657">
    <property type="entry name" value="Hyaluronidase post-catalytic domain-like"/>
    <property type="match status" value="1"/>
</dbReference>
<dbReference type="AlphaFoldDB" id="A0A8J2ZXP9"/>
<keyword evidence="6" id="KW-1185">Reference proteome</keyword>
<evidence type="ECO:0000313" key="5">
    <source>
        <dbReference type="EMBL" id="GGH84800.1"/>
    </source>
</evidence>
<dbReference type="Gene3D" id="3.20.20.80">
    <property type="entry name" value="Glycosidases"/>
    <property type="match status" value="1"/>
</dbReference>
<evidence type="ECO:0000256" key="3">
    <source>
        <dbReference type="PROSITE-ProRule" id="PRU01353"/>
    </source>
</evidence>
<comment type="similarity">
    <text evidence="3">Belongs to the glycosyl hydrolase 84 family.</text>
</comment>
<dbReference type="InterPro" id="IPR017853">
    <property type="entry name" value="GH"/>
</dbReference>
<comment type="caution">
    <text evidence="5">The sequence shown here is derived from an EMBL/GenBank/DDBJ whole genome shotgun (WGS) entry which is preliminary data.</text>
</comment>
<sequence length="454" mass="52318">MSHSPFQVRGVIEGFYGLFYTAPERNDLISFIGKHGYNLYIYGPKNDRQHRARWREPYPEEIMDEFAQTVSLSKQVGVEFCYSIGSGVSMNYASEQDMNVIKTKFKSFYDIGVRTFVILLDDIASEFRFEEEKQRFRSYGEAHVEVTNHLYDWLKALDVSCHLMLCPTHYHGQAPFDDYIHELGQGVYQDIDIFYTGPEICSPEISEKHALDFSKAVQRKPMIWDNYPVNDLGMTGEMHIGPIHGRAAGLPHVSQGFVVNTMSQAEASKIPLLTFKDYFAKPEAYEPWQSWERALETIGGQKHLEALKRFAENALESCLEYGIEDRLERLTSSALQAMKSGEKPSESAAVQALFEYFDQLDEAGYELKFRMKNYALRNNLYPWIELMESAAWAGRRAIQLLKVIEKQEDPTSILKWLKESVREVEEHPKSIMKKHLFPLTDYALSMVKEITGTV</sequence>
<dbReference type="PANTHER" id="PTHR13170:SF16">
    <property type="entry name" value="PROTEIN O-GLCNACASE"/>
    <property type="match status" value="1"/>
</dbReference>
<keyword evidence="2 3" id="KW-0326">Glycosidase</keyword>
<evidence type="ECO:0000256" key="1">
    <source>
        <dbReference type="ARBA" id="ARBA00022801"/>
    </source>
</evidence>
<dbReference type="Proteomes" id="UP000656813">
    <property type="component" value="Unassembled WGS sequence"/>
</dbReference>
<feature type="active site" description="Proton donor" evidence="3">
    <location>
        <position position="122"/>
    </location>
</feature>
<organism evidence="5 6">
    <name type="scientific">Pullulanibacillus pueri</name>
    <dbReference type="NCBI Taxonomy" id="1437324"/>
    <lineage>
        <taxon>Bacteria</taxon>
        <taxon>Bacillati</taxon>
        <taxon>Bacillota</taxon>
        <taxon>Bacilli</taxon>
        <taxon>Bacillales</taxon>
        <taxon>Sporolactobacillaceae</taxon>
        <taxon>Pullulanibacillus</taxon>
    </lineage>
</organism>
<proteinExistence type="inferred from homology"/>
<dbReference type="Gene3D" id="1.20.58.460">
    <property type="entry name" value="Hyaluronidase post-catalytic domain-like"/>
    <property type="match status" value="1"/>
</dbReference>
<reference evidence="5" key="2">
    <citation type="submission" date="2020-09" db="EMBL/GenBank/DDBJ databases">
        <authorList>
            <person name="Sun Q."/>
            <person name="Zhou Y."/>
        </authorList>
    </citation>
    <scope>NUCLEOTIDE SEQUENCE</scope>
    <source>
        <strain evidence="5">CGMCC 1.12777</strain>
    </source>
</reference>
<dbReference type="EMBL" id="BMFV01000023">
    <property type="protein sequence ID" value="GGH84800.1"/>
    <property type="molecule type" value="Genomic_DNA"/>
</dbReference>
<dbReference type="PROSITE" id="PS52009">
    <property type="entry name" value="GH84"/>
    <property type="match status" value="1"/>
</dbReference>
<dbReference type="InterPro" id="IPR011496">
    <property type="entry name" value="O-GlcNAcase_cat"/>
</dbReference>